<name>A0A8T0MTG4_PANVG</name>
<dbReference type="Gene3D" id="3.40.50.2000">
    <property type="entry name" value="Glycogen Phosphorylase B"/>
    <property type="match status" value="1"/>
</dbReference>
<proteinExistence type="predicted"/>
<dbReference type="Proteomes" id="UP000823388">
    <property type="component" value="Chromosome 9N"/>
</dbReference>
<gene>
    <name evidence="2" type="ORF">PVAP13_9NG516714</name>
</gene>
<keyword evidence="1" id="KW-0808">Transferase</keyword>
<evidence type="ECO:0000256" key="1">
    <source>
        <dbReference type="ARBA" id="ARBA00022679"/>
    </source>
</evidence>
<accession>A0A8T0MTG4</accession>
<dbReference type="EMBL" id="CM029054">
    <property type="protein sequence ID" value="KAG2540008.1"/>
    <property type="molecule type" value="Genomic_DNA"/>
</dbReference>
<sequence>MSARQFLGVSIVLNTWAPPDGWMDRVGERGMVVKGRAPQTRILEHQAVGVFVTHCGWNSVLETVRGRRAGADVADGILAIHH</sequence>
<dbReference type="InterPro" id="IPR002213">
    <property type="entry name" value="UDP_glucos_trans"/>
</dbReference>
<evidence type="ECO:0000313" key="3">
    <source>
        <dbReference type="Proteomes" id="UP000823388"/>
    </source>
</evidence>
<dbReference type="Pfam" id="PF00201">
    <property type="entry name" value="UDPGT"/>
    <property type="match status" value="1"/>
</dbReference>
<dbReference type="PANTHER" id="PTHR48045:SF34">
    <property type="entry name" value="ISOFLAVONE 7-O-GLUCOSYLTRANSFERASE 1-LIKE"/>
    <property type="match status" value="1"/>
</dbReference>
<keyword evidence="3" id="KW-1185">Reference proteome</keyword>
<dbReference type="PANTHER" id="PTHR48045">
    <property type="entry name" value="UDP-GLYCOSYLTRANSFERASE 72B1"/>
    <property type="match status" value="1"/>
</dbReference>
<organism evidence="2 3">
    <name type="scientific">Panicum virgatum</name>
    <name type="common">Blackwell switchgrass</name>
    <dbReference type="NCBI Taxonomy" id="38727"/>
    <lineage>
        <taxon>Eukaryota</taxon>
        <taxon>Viridiplantae</taxon>
        <taxon>Streptophyta</taxon>
        <taxon>Embryophyta</taxon>
        <taxon>Tracheophyta</taxon>
        <taxon>Spermatophyta</taxon>
        <taxon>Magnoliopsida</taxon>
        <taxon>Liliopsida</taxon>
        <taxon>Poales</taxon>
        <taxon>Poaceae</taxon>
        <taxon>PACMAD clade</taxon>
        <taxon>Panicoideae</taxon>
        <taxon>Panicodae</taxon>
        <taxon>Paniceae</taxon>
        <taxon>Panicinae</taxon>
        <taxon>Panicum</taxon>
        <taxon>Panicum sect. Hiantes</taxon>
    </lineage>
</organism>
<protein>
    <submittedName>
        <fullName evidence="2">Uncharacterized protein</fullName>
    </submittedName>
</protein>
<dbReference type="AlphaFoldDB" id="A0A8T0MTG4"/>
<reference evidence="2" key="1">
    <citation type="submission" date="2020-05" db="EMBL/GenBank/DDBJ databases">
        <title>WGS assembly of Panicum virgatum.</title>
        <authorList>
            <person name="Lovell J.T."/>
            <person name="Jenkins J."/>
            <person name="Shu S."/>
            <person name="Juenger T.E."/>
            <person name="Schmutz J."/>
        </authorList>
    </citation>
    <scope>NUCLEOTIDE SEQUENCE</scope>
    <source>
        <strain evidence="2">AP13</strain>
    </source>
</reference>
<comment type="caution">
    <text evidence="2">The sequence shown here is derived from an EMBL/GenBank/DDBJ whole genome shotgun (WGS) entry which is preliminary data.</text>
</comment>
<dbReference type="SUPFAM" id="SSF53756">
    <property type="entry name" value="UDP-Glycosyltransferase/glycogen phosphorylase"/>
    <property type="match status" value="1"/>
</dbReference>
<dbReference type="GO" id="GO:0008194">
    <property type="term" value="F:UDP-glycosyltransferase activity"/>
    <property type="evidence" value="ECO:0007669"/>
    <property type="project" value="InterPro"/>
</dbReference>
<evidence type="ECO:0000313" key="2">
    <source>
        <dbReference type="EMBL" id="KAG2540008.1"/>
    </source>
</evidence>